<evidence type="ECO:0000313" key="2">
    <source>
        <dbReference type="Proteomes" id="UP000248329"/>
    </source>
</evidence>
<sequence>MTTTTSVLENILECSNADAWVAIEEVARQSGIAPIKTMEILGFLSEFEFIAFDSDKKAIKLIDLGKRFIKLPDS</sequence>
<accession>A0AC61L0Y5</accession>
<protein>
    <submittedName>
        <fullName evidence="1">Uncharacterized protein</fullName>
    </submittedName>
</protein>
<reference evidence="1" key="1">
    <citation type="submission" date="2018-01" db="EMBL/GenBank/DDBJ databases">
        <authorList>
            <person name="Krukenberg V."/>
        </authorList>
    </citation>
    <scope>NUCLEOTIDE SEQUENCE</scope>
    <source>
        <strain evidence="1">E20ANME2</strain>
    </source>
</reference>
<dbReference type="Proteomes" id="UP000248329">
    <property type="component" value="Unassembled WGS sequence"/>
</dbReference>
<evidence type="ECO:0000313" key="1">
    <source>
        <dbReference type="EMBL" id="PXF59203.1"/>
    </source>
</evidence>
<name>A0AC61L0Y5_9EURY</name>
<organism evidence="1 2">
    <name type="scientific">Candidatus Methanogaster sp</name>
    <dbReference type="NCBI Taxonomy" id="3386292"/>
    <lineage>
        <taxon>Archaea</taxon>
        <taxon>Methanobacteriati</taxon>
        <taxon>Methanobacteriota</taxon>
        <taxon>Stenosarchaea group</taxon>
        <taxon>Methanomicrobia</taxon>
        <taxon>Methanosarcinales</taxon>
        <taxon>ANME-2 cluster</taxon>
        <taxon>Candidatus Methanogasteraceae</taxon>
        <taxon>Candidatus Methanogaster</taxon>
    </lineage>
</organism>
<gene>
    <name evidence="1" type="ORF">C4B59_11900</name>
</gene>
<comment type="caution">
    <text evidence="1">The sequence shown here is derived from an EMBL/GenBank/DDBJ whole genome shotgun (WGS) entry which is preliminary data.</text>
</comment>
<dbReference type="EMBL" id="PQXF01000027">
    <property type="protein sequence ID" value="PXF59203.1"/>
    <property type="molecule type" value="Genomic_DNA"/>
</dbReference>
<proteinExistence type="predicted"/>